<keyword evidence="4" id="KW-0479">Metal-binding</keyword>
<dbReference type="CDD" id="cd07503">
    <property type="entry name" value="HAD_HisB-N"/>
    <property type="match status" value="1"/>
</dbReference>
<dbReference type="InterPro" id="IPR036412">
    <property type="entry name" value="HAD-like_sf"/>
</dbReference>
<dbReference type="Gene3D" id="3.40.50.1000">
    <property type="entry name" value="HAD superfamily/HAD-like"/>
    <property type="match status" value="1"/>
</dbReference>
<dbReference type="FunFam" id="3.40.50.1000:FF:000037">
    <property type="entry name" value="D,D-heptose 1,7-bisphosphate phosphatase"/>
    <property type="match status" value="1"/>
</dbReference>
<dbReference type="NCBIfam" id="TIGR00213">
    <property type="entry name" value="GmhB_yaeD"/>
    <property type="match status" value="1"/>
</dbReference>
<dbReference type="GO" id="GO:0005975">
    <property type="term" value="P:carbohydrate metabolic process"/>
    <property type="evidence" value="ECO:0007669"/>
    <property type="project" value="InterPro"/>
</dbReference>
<organism evidence="9 10">
    <name type="scientific">Dyella marensis</name>
    <dbReference type="NCBI Taxonomy" id="500610"/>
    <lineage>
        <taxon>Bacteria</taxon>
        <taxon>Pseudomonadati</taxon>
        <taxon>Pseudomonadota</taxon>
        <taxon>Gammaproteobacteria</taxon>
        <taxon>Lysobacterales</taxon>
        <taxon>Rhodanobacteraceae</taxon>
        <taxon>Dyella</taxon>
    </lineage>
</organism>
<dbReference type="RefSeq" id="WP_051548757.1">
    <property type="nucleotide sequence ID" value="NZ_FONH01000008.1"/>
</dbReference>
<proteinExistence type="inferred from homology"/>
<evidence type="ECO:0000256" key="7">
    <source>
        <dbReference type="ARBA" id="ARBA00023277"/>
    </source>
</evidence>
<dbReference type="InterPro" id="IPR006543">
    <property type="entry name" value="Histidinol-phos"/>
</dbReference>
<comment type="subcellular location">
    <subcellularLocation>
        <location evidence="1">Cytoplasm</location>
    </subcellularLocation>
</comment>
<dbReference type="GO" id="GO:0046872">
    <property type="term" value="F:metal ion binding"/>
    <property type="evidence" value="ECO:0007669"/>
    <property type="project" value="UniProtKB-KW"/>
</dbReference>
<evidence type="ECO:0000256" key="3">
    <source>
        <dbReference type="ARBA" id="ARBA00022490"/>
    </source>
</evidence>
<dbReference type="InterPro" id="IPR006549">
    <property type="entry name" value="HAD-SF_hydro_IIIA"/>
</dbReference>
<name>A0A1I2G913_9GAMM</name>
<comment type="similarity">
    <text evidence="2">Belongs to the GmhB family.</text>
</comment>
<evidence type="ECO:0000256" key="6">
    <source>
        <dbReference type="ARBA" id="ARBA00022833"/>
    </source>
</evidence>
<keyword evidence="6" id="KW-0862">Zinc</keyword>
<dbReference type="SUPFAM" id="SSF56784">
    <property type="entry name" value="HAD-like"/>
    <property type="match status" value="1"/>
</dbReference>
<dbReference type="STRING" id="500610.SAMN02799615_02555"/>
<dbReference type="PANTHER" id="PTHR42891:SF1">
    <property type="entry name" value="D-GLYCERO-BETA-D-MANNO-HEPTOSE-1,7-BISPHOSPHATE 7-PHOSPHATASE"/>
    <property type="match status" value="1"/>
</dbReference>
<dbReference type="InterPro" id="IPR023214">
    <property type="entry name" value="HAD_sf"/>
</dbReference>
<evidence type="ECO:0000256" key="8">
    <source>
        <dbReference type="ARBA" id="ARBA00031828"/>
    </source>
</evidence>
<evidence type="ECO:0000256" key="4">
    <source>
        <dbReference type="ARBA" id="ARBA00022723"/>
    </source>
</evidence>
<keyword evidence="10" id="KW-1185">Reference proteome</keyword>
<evidence type="ECO:0000256" key="5">
    <source>
        <dbReference type="ARBA" id="ARBA00022801"/>
    </source>
</evidence>
<dbReference type="NCBIfam" id="TIGR01662">
    <property type="entry name" value="HAD-SF-IIIA"/>
    <property type="match status" value="1"/>
</dbReference>
<dbReference type="GO" id="GO:0005737">
    <property type="term" value="C:cytoplasm"/>
    <property type="evidence" value="ECO:0007669"/>
    <property type="project" value="UniProtKB-SubCell"/>
</dbReference>
<keyword evidence="7" id="KW-0119">Carbohydrate metabolism</keyword>
<keyword evidence="3" id="KW-0963">Cytoplasm</keyword>
<sequence>MSAPSAQGPRVFLDERAVLGAKTLRPALFLDRDGVINVDHGYVHRAEDTQWLPGIFELVRRARAAGYLCIVVSNQAGLARGYYTDAQFRAYTAWMHAEFARHGAPLDATYYCPHHPEAGLGDLKQACDCRKPQPGMFLAARDALGVDLPVSIMVGNQATDMQAALAAAVGRCYWLDGERDRAAEWGGKVIVAAGLDDIMPAGEIAAQPG</sequence>
<gene>
    <name evidence="9" type="ORF">SAMN02799615_02555</name>
</gene>
<keyword evidence="5" id="KW-0378">Hydrolase</keyword>
<accession>A0A1I2G913</accession>
<dbReference type="GO" id="GO:0016791">
    <property type="term" value="F:phosphatase activity"/>
    <property type="evidence" value="ECO:0007669"/>
    <property type="project" value="InterPro"/>
</dbReference>
<dbReference type="AlphaFoldDB" id="A0A1I2G913"/>
<dbReference type="InterPro" id="IPR004446">
    <property type="entry name" value="Heptose_bisP_phosphatase"/>
</dbReference>
<evidence type="ECO:0000313" key="9">
    <source>
        <dbReference type="EMBL" id="SFF14204.1"/>
    </source>
</evidence>
<dbReference type="NCBIfam" id="TIGR01656">
    <property type="entry name" value="Histidinol-ppas"/>
    <property type="match status" value="1"/>
</dbReference>
<evidence type="ECO:0000256" key="1">
    <source>
        <dbReference type="ARBA" id="ARBA00004496"/>
    </source>
</evidence>
<evidence type="ECO:0000256" key="2">
    <source>
        <dbReference type="ARBA" id="ARBA00005628"/>
    </source>
</evidence>
<dbReference type="Proteomes" id="UP000199477">
    <property type="component" value="Unassembled WGS sequence"/>
</dbReference>
<protein>
    <recommendedName>
        <fullName evidence="8">D,D-heptose 1,7-bisphosphate phosphatase</fullName>
    </recommendedName>
</protein>
<dbReference type="EMBL" id="FONH01000008">
    <property type="protein sequence ID" value="SFF14204.1"/>
    <property type="molecule type" value="Genomic_DNA"/>
</dbReference>
<dbReference type="Pfam" id="PF13242">
    <property type="entry name" value="Hydrolase_like"/>
    <property type="match status" value="1"/>
</dbReference>
<evidence type="ECO:0000313" key="10">
    <source>
        <dbReference type="Proteomes" id="UP000199477"/>
    </source>
</evidence>
<dbReference type="PANTHER" id="PTHR42891">
    <property type="entry name" value="D-GLYCERO-BETA-D-MANNO-HEPTOSE-1,7-BISPHOSPHATE 7-PHOSPHATASE"/>
    <property type="match status" value="1"/>
</dbReference>
<reference evidence="10" key="1">
    <citation type="submission" date="2016-10" db="EMBL/GenBank/DDBJ databases">
        <authorList>
            <person name="Varghese N."/>
            <person name="Submissions S."/>
        </authorList>
    </citation>
    <scope>NUCLEOTIDE SEQUENCE [LARGE SCALE GENOMIC DNA]</scope>
    <source>
        <strain evidence="10">UNC178MFTsu3.1</strain>
    </source>
</reference>